<evidence type="ECO:0000313" key="3">
    <source>
        <dbReference type="EMBL" id="MBZ6015322.1"/>
    </source>
</evidence>
<keyword evidence="4" id="KW-1185">Reference proteome</keyword>
<dbReference type="EMBL" id="JAHBFX010000005">
    <property type="protein sequence ID" value="MBZ5999808.1"/>
    <property type="molecule type" value="Genomic_DNA"/>
</dbReference>
<dbReference type="EMBL" id="JAHBFV010000006">
    <property type="protein sequence ID" value="MBZ6015322.1"/>
    <property type="molecule type" value="Genomic_DNA"/>
</dbReference>
<evidence type="ECO:0000313" key="4">
    <source>
        <dbReference type="Proteomes" id="UP000705994"/>
    </source>
</evidence>
<dbReference type="RefSeq" id="WP_224145389.1">
    <property type="nucleotide sequence ID" value="NZ_JAHBFO010000020.1"/>
</dbReference>
<dbReference type="AlphaFoldDB" id="A0AB35FXS5"/>
<name>A0AB35FXS5_LEUGE</name>
<gene>
    <name evidence="3" type="ORF">KII88_02040</name>
    <name evidence="2" type="ORF">KIJ07_05145</name>
</gene>
<evidence type="ECO:0000313" key="5">
    <source>
        <dbReference type="Proteomes" id="UP000727071"/>
    </source>
</evidence>
<organism evidence="3 5">
    <name type="scientific">Leuconostoc gelidum subsp. gelidum</name>
    <dbReference type="NCBI Taxonomy" id="1607839"/>
    <lineage>
        <taxon>Bacteria</taxon>
        <taxon>Bacillati</taxon>
        <taxon>Bacillota</taxon>
        <taxon>Bacilli</taxon>
        <taxon>Lactobacillales</taxon>
        <taxon>Lactobacillaceae</taxon>
        <taxon>Leuconostoc</taxon>
        <taxon>Leuconostoc gelidum group</taxon>
    </lineage>
</organism>
<keyword evidence="1" id="KW-1133">Transmembrane helix</keyword>
<dbReference type="Proteomes" id="UP000727071">
    <property type="component" value="Unassembled WGS sequence"/>
</dbReference>
<evidence type="ECO:0000313" key="2">
    <source>
        <dbReference type="EMBL" id="MBZ5999808.1"/>
    </source>
</evidence>
<keyword evidence="1" id="KW-0472">Membrane</keyword>
<protein>
    <submittedName>
        <fullName evidence="3">Uncharacterized protein</fullName>
    </submittedName>
</protein>
<reference evidence="3 4" key="1">
    <citation type="submission" date="2021-05" db="EMBL/GenBank/DDBJ databases">
        <title>Pangenome of Leuconostoc gelidum warrants species status for Leuconostoc gelidum subsp. gasicomitatum.</title>
        <authorList>
            <person name="Johansson P."/>
            <person name="Sade E."/>
            <person name="Hultman J."/>
            <person name="Auvinen P."/>
            <person name="Bjorkroth J."/>
        </authorList>
    </citation>
    <scope>NUCLEOTIDE SEQUENCE</scope>
    <source>
        <strain evidence="2 4">AMKR21</strain>
        <strain evidence="3">C220d</strain>
    </source>
</reference>
<proteinExistence type="predicted"/>
<comment type="caution">
    <text evidence="3">The sequence shown here is derived from an EMBL/GenBank/DDBJ whole genome shotgun (WGS) entry which is preliminary data.</text>
</comment>
<feature type="transmembrane region" description="Helical" evidence="1">
    <location>
        <begin position="30"/>
        <end position="49"/>
    </location>
</feature>
<sequence length="50" mass="5724">MYLIIAFPMAMSGLTFLTLAKDKKNKGYRVAGIMMLVAGFISFLTYFFYK</sequence>
<evidence type="ECO:0000256" key="1">
    <source>
        <dbReference type="SAM" id="Phobius"/>
    </source>
</evidence>
<dbReference type="Proteomes" id="UP000705994">
    <property type="component" value="Unassembled WGS sequence"/>
</dbReference>
<accession>A0AB35FXS5</accession>
<keyword evidence="1" id="KW-0812">Transmembrane</keyword>